<dbReference type="Proteomes" id="UP000249061">
    <property type="component" value="Unassembled WGS sequence"/>
</dbReference>
<protein>
    <submittedName>
        <fullName evidence="2">Uncharacterized protein</fullName>
    </submittedName>
</protein>
<feature type="region of interest" description="Disordered" evidence="1">
    <location>
        <begin position="1"/>
        <end position="21"/>
    </location>
</feature>
<organism evidence="2 3">
    <name type="scientific">Archangium gephyra</name>
    <dbReference type="NCBI Taxonomy" id="48"/>
    <lineage>
        <taxon>Bacteria</taxon>
        <taxon>Pseudomonadati</taxon>
        <taxon>Myxococcota</taxon>
        <taxon>Myxococcia</taxon>
        <taxon>Myxococcales</taxon>
        <taxon>Cystobacterineae</taxon>
        <taxon>Archangiaceae</taxon>
        <taxon>Archangium</taxon>
    </lineage>
</organism>
<reference evidence="2 3" key="1">
    <citation type="submission" date="2017-08" db="EMBL/GenBank/DDBJ databases">
        <title>Infants hospitalized years apart are colonized by the same room-sourced microbial strains.</title>
        <authorList>
            <person name="Brooks B."/>
            <person name="Olm M.R."/>
            <person name="Firek B.A."/>
            <person name="Baker R."/>
            <person name="Thomas B.C."/>
            <person name="Morowitz M.J."/>
            <person name="Banfield J.F."/>
        </authorList>
    </citation>
    <scope>NUCLEOTIDE SEQUENCE [LARGE SCALE GENOMIC DNA]</scope>
    <source>
        <strain evidence="2">S2_003_000_R2_14</strain>
    </source>
</reference>
<dbReference type="AlphaFoldDB" id="A0A2W5W605"/>
<name>A0A2W5W605_9BACT</name>
<proteinExistence type="predicted"/>
<evidence type="ECO:0000256" key="1">
    <source>
        <dbReference type="SAM" id="MobiDB-lite"/>
    </source>
</evidence>
<sequence>MFAGCATTSSSTTTATAETKPVLGTTEPTKLAITNVIPFDIAACGPRELNLTPLTNEVLTGALLSLSPAYQECFVDKKNRDGQQFDLKVKVTAADLGTTVEFSGNGATASGKQCVEAAIKRLTLKPTGAPIVAEVPVVAGPQTVSFGENAANDIAGKLRLGQLTQCVCYEKLGTVVPPALSADVDVSSDGKAKVSVGKDDEFSNCLAERFSALDLGKEPVKLKWPLLLKNSYATDVDPGATPALKFQQLDGIRAQRTADVIIAAGKRYASAVEYDAMAKDYKRKPAKGALDKLKAKCSEVIAGDDAQLAQVKSLIGVLENSQKLVQEEKKKDPAWEQVEASLAQQLTSSTGEVVRIEAQRKNDEGACPKTK</sequence>
<comment type="caution">
    <text evidence="2">The sequence shown here is derived from an EMBL/GenBank/DDBJ whole genome shotgun (WGS) entry which is preliminary data.</text>
</comment>
<gene>
    <name evidence="2" type="ORF">DI536_01705</name>
</gene>
<dbReference type="EMBL" id="QFQP01000001">
    <property type="protein sequence ID" value="PZR18621.1"/>
    <property type="molecule type" value="Genomic_DNA"/>
</dbReference>
<evidence type="ECO:0000313" key="2">
    <source>
        <dbReference type="EMBL" id="PZR18621.1"/>
    </source>
</evidence>
<evidence type="ECO:0000313" key="3">
    <source>
        <dbReference type="Proteomes" id="UP000249061"/>
    </source>
</evidence>
<feature type="compositionally biased region" description="Low complexity" evidence="1">
    <location>
        <begin position="1"/>
        <end position="17"/>
    </location>
</feature>
<accession>A0A2W5W605</accession>